<dbReference type="PRINTS" id="PR00368">
    <property type="entry name" value="FADPNR"/>
</dbReference>
<proteinExistence type="predicted"/>
<dbReference type="InterPro" id="IPR036188">
    <property type="entry name" value="FAD/NAD-bd_sf"/>
</dbReference>
<dbReference type="RefSeq" id="WP_379290620.1">
    <property type="nucleotide sequence ID" value="NZ_JBHTIU010000082.1"/>
</dbReference>
<keyword evidence="2" id="KW-0503">Monooxygenase</keyword>
<evidence type="ECO:0000313" key="2">
    <source>
        <dbReference type="EMBL" id="MFD0871533.1"/>
    </source>
</evidence>
<dbReference type="PRINTS" id="PR00469">
    <property type="entry name" value="PNDRDTASEII"/>
</dbReference>
<name>A0ABW3DGT6_9BACL</name>
<accession>A0ABW3DGT6</accession>
<dbReference type="Gene3D" id="3.50.50.60">
    <property type="entry name" value="FAD/NAD(P)-binding domain"/>
    <property type="match status" value="1"/>
</dbReference>
<organism evidence="2 3">
    <name type="scientific">Paenibacillus residui</name>
    <dbReference type="NCBI Taxonomy" id="629724"/>
    <lineage>
        <taxon>Bacteria</taxon>
        <taxon>Bacillati</taxon>
        <taxon>Bacillota</taxon>
        <taxon>Bacilli</taxon>
        <taxon>Bacillales</taxon>
        <taxon>Paenibacillaceae</taxon>
        <taxon>Paenibacillus</taxon>
    </lineage>
</organism>
<gene>
    <name evidence="2" type="ORF">ACFQ03_20540</name>
</gene>
<keyword evidence="3" id="KW-1185">Reference proteome</keyword>
<evidence type="ECO:0000313" key="3">
    <source>
        <dbReference type="Proteomes" id="UP001597120"/>
    </source>
</evidence>
<comment type="caution">
    <text evidence="2">The sequence shown here is derived from an EMBL/GenBank/DDBJ whole genome shotgun (WGS) entry which is preliminary data.</text>
</comment>
<evidence type="ECO:0000256" key="1">
    <source>
        <dbReference type="ARBA" id="ARBA00023002"/>
    </source>
</evidence>
<dbReference type="PANTHER" id="PTHR43539">
    <property type="entry name" value="FLAVIN-BINDING MONOOXYGENASE-LIKE PROTEIN (AFU_ORTHOLOGUE AFUA_4G09220)"/>
    <property type="match status" value="1"/>
</dbReference>
<dbReference type="PANTHER" id="PTHR43539:SF78">
    <property type="entry name" value="FLAVIN-CONTAINING MONOOXYGENASE"/>
    <property type="match status" value="1"/>
</dbReference>
<dbReference type="GO" id="GO:0004497">
    <property type="term" value="F:monooxygenase activity"/>
    <property type="evidence" value="ECO:0007669"/>
    <property type="project" value="UniProtKB-KW"/>
</dbReference>
<dbReference type="SUPFAM" id="SSF51905">
    <property type="entry name" value="FAD/NAD(P)-binding domain"/>
    <property type="match status" value="2"/>
</dbReference>
<dbReference type="Proteomes" id="UP001597120">
    <property type="component" value="Unassembled WGS sequence"/>
</dbReference>
<reference evidence="3" key="1">
    <citation type="journal article" date="2019" name="Int. J. Syst. Evol. Microbiol.">
        <title>The Global Catalogue of Microorganisms (GCM) 10K type strain sequencing project: providing services to taxonomists for standard genome sequencing and annotation.</title>
        <authorList>
            <consortium name="The Broad Institute Genomics Platform"/>
            <consortium name="The Broad Institute Genome Sequencing Center for Infectious Disease"/>
            <person name="Wu L."/>
            <person name="Ma J."/>
        </authorList>
    </citation>
    <scope>NUCLEOTIDE SEQUENCE [LARGE SCALE GENOMIC DNA]</scope>
    <source>
        <strain evidence="3">CCUG 57263</strain>
    </source>
</reference>
<dbReference type="Pfam" id="PF13738">
    <property type="entry name" value="Pyr_redox_3"/>
    <property type="match status" value="1"/>
</dbReference>
<protein>
    <submittedName>
        <fullName evidence="2">Flavin-containing monooxygenase</fullName>
        <ecNumber evidence="2">1.14.13.-</ecNumber>
    </submittedName>
</protein>
<dbReference type="InterPro" id="IPR050982">
    <property type="entry name" value="Auxin_biosynth/cation_transpt"/>
</dbReference>
<dbReference type="EMBL" id="JBHTIU010000082">
    <property type="protein sequence ID" value="MFD0871533.1"/>
    <property type="molecule type" value="Genomic_DNA"/>
</dbReference>
<keyword evidence="1 2" id="KW-0560">Oxidoreductase</keyword>
<dbReference type="EC" id="1.14.13.-" evidence="2"/>
<sequence length="356" mass="39316">MTPVLDAIVIGGGQAGLASGYYLKKNGLKFMILEAGEQATGSWPHYYDSLKLFSPARLSSLPGMKIPGAATHYPLRNEVIQYLKEYAERFDLPIRTNQKVVAVENSENGFSIRTAAGDEYHAQTIINATGSFHNPYTPAISGREAFQGEVLHSSAYRNPYRYRGQRVVVVGRGNSAVQIAVELADNSHTSLAVLRPVQLTKTKVLGVDLHFWIRAVGLDTFPFWRFGKKPPNPSSVADLDDYKARLKAGKPDQRTMFTSFYSEGVVWPDGMKEPIQTVIFATGYRPNLSYLQPIGALDAEGKPLQTAGISLSVPGLYYVGLEGQRSFASATLRGVGPDANYVVRKLRRYLKTRKHL</sequence>